<evidence type="ECO:0000256" key="8">
    <source>
        <dbReference type="PROSITE-ProRule" id="PRU00317"/>
    </source>
</evidence>
<feature type="region of interest" description="Disordered" evidence="9">
    <location>
        <begin position="879"/>
        <end position="902"/>
    </location>
</feature>
<evidence type="ECO:0000256" key="3">
    <source>
        <dbReference type="ARBA" id="ARBA00022737"/>
    </source>
</evidence>
<dbReference type="Proteomes" id="UP001303473">
    <property type="component" value="Unassembled WGS sequence"/>
</dbReference>
<comment type="similarity">
    <text evidence="6">Belongs to the PUF3 family.</text>
</comment>
<comment type="function">
    <text evidence="5">RNA-binding nucleolar protein required for pre-rRNA processing. Involved in production of 18S rRNA and assembly of small ribosomal subunit.</text>
</comment>
<feature type="repeat" description="Pumilio" evidence="8">
    <location>
        <begin position="761"/>
        <end position="801"/>
    </location>
</feature>
<evidence type="ECO:0000313" key="12">
    <source>
        <dbReference type="Proteomes" id="UP001303473"/>
    </source>
</evidence>
<feature type="compositionally biased region" description="Polar residues" evidence="9">
    <location>
        <begin position="312"/>
        <end position="323"/>
    </location>
</feature>
<dbReference type="EMBL" id="MU853828">
    <property type="protein sequence ID" value="KAK3938517.1"/>
    <property type="molecule type" value="Genomic_DNA"/>
</dbReference>
<feature type="compositionally biased region" description="Polar residues" evidence="9">
    <location>
        <begin position="371"/>
        <end position="383"/>
    </location>
</feature>
<comment type="subcellular location">
    <subcellularLocation>
        <location evidence="1">Cytoplasm</location>
    </subcellularLocation>
</comment>
<feature type="repeat" description="Pumilio" evidence="8">
    <location>
        <begin position="722"/>
        <end position="757"/>
    </location>
</feature>
<keyword evidence="3" id="KW-0677">Repeat</keyword>
<feature type="repeat" description="Pumilio" evidence="8">
    <location>
        <begin position="686"/>
        <end position="721"/>
    </location>
</feature>
<comment type="caution">
    <text evidence="11">The sequence shown here is derived from an EMBL/GenBank/DDBJ whole genome shotgun (WGS) entry which is preliminary data.</text>
</comment>
<sequence length="949" mass="102501">MTNNGRPSRFTSFAAMGNGSDKPSQPIGTSFSNSSSFPTNNGITGNGIWGNNTGRGIMNAARTRDAVASRDSNDTFSGLHSGSGALAATSEAEPWPAPGPWNTDSTQTRSGSGNTSPNRPRAEPPMHMSNGSYFSFSSRPKPAPEPSPTGVSKYPQFPNYTNERENTSAFGQSSLDSDQGLGGYSVQQRSTQDLPYGNPFGSTSHDPNKPPSSHSETNLNGQGNGFSDFTPFGNHAPNHTPNSTHSQRPSITGHPQSFPSQVSRGYNDLDEFQENISRLTDSLNGAHLNGLPNGLASGLSNLASYNNNGAPQPFQFNPVSQPWDNGEGYGSGQGSGYPNQFFPNSFAAEKRGSIANRGSPAASSHPVGLNSPRSYTGTGTPQPGANAWSRPASRDPRNGPDLDRRGGLAQTQFVPQQAATPFYPSTYNYPHNYPQFTPPMFDQYATNLRPGIPMSGYGMPLGYLGGAAGVPHRPGRNHDPVMGVRSPLLEEFRSSAKSNKRYELKDIYDHIVEFSGDQHGSRFIQNKLETANSDDKDQVFCEIQPNAVQLMKDVFGNYVIQKCFEHGSQAQKKALAGEMKGKVVDLSLQMYACRVVQKALEYVLVEQQAELVKELESDVMKVVKDQNGNHVVQKVIEVVPRRYIGIIMDCLKGQVRELASHSFGCRVIQRVLEHGSPEDKKAILDELHNCAQVLVTDQYGNYVTQHVIERGEPEDRSKMIRVVVSHLVTNSKHKFASNVVEKCINHGDADELRQIREGLTALGSDGNSTLQAMMKDNYGNYVIQKLLEVLSKKDDWAAFLEVLRPQILILKKQGAGKQLTAIENKIRELEEARAAKAAEEAAKRAAKKASTPTPSSSAPASPGATPVLQVDVAFSAVPTPNLTMEPNSPSSSPSSSTDTTAVEEATTVVVVEHHTDAILADDNDVKLATTGEGHQGVPSSGPQVHVDEA</sequence>
<feature type="region of interest" description="Disordered" evidence="9">
    <location>
        <begin position="922"/>
        <end position="949"/>
    </location>
</feature>
<dbReference type="InterPro" id="IPR016024">
    <property type="entry name" value="ARM-type_fold"/>
</dbReference>
<evidence type="ECO:0000256" key="9">
    <source>
        <dbReference type="SAM" id="MobiDB-lite"/>
    </source>
</evidence>
<feature type="repeat" description="Pumilio" evidence="8">
    <location>
        <begin position="614"/>
        <end position="649"/>
    </location>
</feature>
<dbReference type="GO" id="GO:0000288">
    <property type="term" value="P:nuclear-transcribed mRNA catabolic process, deadenylation-dependent decay"/>
    <property type="evidence" value="ECO:0007669"/>
    <property type="project" value="TreeGrafter"/>
</dbReference>
<feature type="repeat" description="Pumilio" evidence="8">
    <location>
        <begin position="578"/>
        <end position="613"/>
    </location>
</feature>
<dbReference type="GO" id="GO:0003730">
    <property type="term" value="F:mRNA 3'-UTR binding"/>
    <property type="evidence" value="ECO:0007669"/>
    <property type="project" value="TreeGrafter"/>
</dbReference>
<feature type="compositionally biased region" description="Low complexity" evidence="9">
    <location>
        <begin position="848"/>
        <end position="864"/>
    </location>
</feature>
<evidence type="ECO:0000313" key="11">
    <source>
        <dbReference type="EMBL" id="KAK3938517.1"/>
    </source>
</evidence>
<keyword evidence="4" id="KW-0694">RNA-binding</keyword>
<feature type="region of interest" description="Disordered" evidence="9">
    <location>
        <begin position="1"/>
        <end position="264"/>
    </location>
</feature>
<dbReference type="InterPro" id="IPR011989">
    <property type="entry name" value="ARM-like"/>
</dbReference>
<feature type="repeat" description="Pumilio" evidence="8">
    <location>
        <begin position="650"/>
        <end position="685"/>
    </location>
</feature>
<feature type="compositionally biased region" description="Polar residues" evidence="9">
    <location>
        <begin position="200"/>
        <end position="227"/>
    </location>
</feature>
<gene>
    <name evidence="11" type="ORF">QBC46DRAFT_343529</name>
</gene>
<dbReference type="FunFam" id="1.25.10.10:FF:000004">
    <property type="entry name" value="Pumilio homolog 1 isoform 2"/>
    <property type="match status" value="1"/>
</dbReference>
<feature type="repeat" description="Pumilio" evidence="8">
    <location>
        <begin position="506"/>
        <end position="541"/>
    </location>
</feature>
<organism evidence="11 12">
    <name type="scientific">Diplogelasinospora grovesii</name>
    <dbReference type="NCBI Taxonomy" id="303347"/>
    <lineage>
        <taxon>Eukaryota</taxon>
        <taxon>Fungi</taxon>
        <taxon>Dikarya</taxon>
        <taxon>Ascomycota</taxon>
        <taxon>Pezizomycotina</taxon>
        <taxon>Sordariomycetes</taxon>
        <taxon>Sordariomycetidae</taxon>
        <taxon>Sordariales</taxon>
        <taxon>Diplogelasinosporaceae</taxon>
        <taxon>Diplogelasinospora</taxon>
    </lineage>
</organism>
<evidence type="ECO:0000256" key="1">
    <source>
        <dbReference type="ARBA" id="ARBA00004496"/>
    </source>
</evidence>
<evidence type="ECO:0000256" key="5">
    <source>
        <dbReference type="ARBA" id="ARBA00024893"/>
    </source>
</evidence>
<dbReference type="SMART" id="SM00025">
    <property type="entry name" value="Pumilio"/>
    <property type="match status" value="8"/>
</dbReference>
<feature type="compositionally biased region" description="Polar residues" evidence="9">
    <location>
        <begin position="237"/>
        <end position="264"/>
    </location>
</feature>
<dbReference type="GO" id="GO:0005737">
    <property type="term" value="C:cytoplasm"/>
    <property type="evidence" value="ECO:0007669"/>
    <property type="project" value="UniProtKB-SubCell"/>
</dbReference>
<feature type="compositionally biased region" description="Low complexity" evidence="9">
    <location>
        <begin position="29"/>
        <end position="43"/>
    </location>
</feature>
<feature type="compositionally biased region" description="Polar residues" evidence="9">
    <location>
        <begin position="167"/>
        <end position="177"/>
    </location>
</feature>
<feature type="domain" description="PUM-HD" evidence="10">
    <location>
        <begin position="484"/>
        <end position="827"/>
    </location>
</feature>
<keyword evidence="12" id="KW-1185">Reference proteome</keyword>
<name>A0AAN6N6Z4_9PEZI</name>
<feature type="compositionally biased region" description="Polar residues" evidence="9">
    <location>
        <begin position="102"/>
        <end position="118"/>
    </location>
</feature>
<evidence type="ECO:0000256" key="4">
    <source>
        <dbReference type="ARBA" id="ARBA00022884"/>
    </source>
</evidence>
<proteinExistence type="inferred from homology"/>
<feature type="repeat" description="Pumilio" evidence="8">
    <location>
        <begin position="542"/>
        <end position="577"/>
    </location>
</feature>
<feature type="compositionally biased region" description="Low complexity" evidence="9">
    <location>
        <begin position="888"/>
        <end position="902"/>
    </location>
</feature>
<dbReference type="PROSITE" id="PS50302">
    <property type="entry name" value="PUM"/>
    <property type="match status" value="8"/>
</dbReference>
<feature type="compositionally biased region" description="Polar residues" evidence="9">
    <location>
        <begin position="1"/>
        <end position="11"/>
    </location>
</feature>
<dbReference type="Gene3D" id="1.25.10.10">
    <property type="entry name" value="Leucine-rich Repeat Variant"/>
    <property type="match status" value="1"/>
</dbReference>
<evidence type="ECO:0000256" key="2">
    <source>
        <dbReference type="ARBA" id="ARBA00022490"/>
    </source>
</evidence>
<evidence type="ECO:0000256" key="7">
    <source>
        <dbReference type="ARBA" id="ARBA00081811"/>
    </source>
</evidence>
<dbReference type="PANTHER" id="PTHR12537:SF12">
    <property type="entry name" value="MATERNAL PROTEIN PUMILIO"/>
    <property type="match status" value="1"/>
</dbReference>
<dbReference type="PANTHER" id="PTHR12537">
    <property type="entry name" value="RNA BINDING PROTEIN PUMILIO-RELATED"/>
    <property type="match status" value="1"/>
</dbReference>
<keyword evidence="2" id="KW-0963">Cytoplasm</keyword>
<dbReference type="InterPro" id="IPR033712">
    <property type="entry name" value="Pumilio_RNA-bd"/>
</dbReference>
<feature type="compositionally biased region" description="Basic and acidic residues" evidence="9">
    <location>
        <begin position="392"/>
        <end position="406"/>
    </location>
</feature>
<dbReference type="AlphaFoldDB" id="A0AAN6N6Z4"/>
<reference evidence="12" key="1">
    <citation type="journal article" date="2023" name="Mol. Phylogenet. Evol.">
        <title>Genome-scale phylogeny and comparative genomics of the fungal order Sordariales.</title>
        <authorList>
            <person name="Hensen N."/>
            <person name="Bonometti L."/>
            <person name="Westerberg I."/>
            <person name="Brannstrom I.O."/>
            <person name="Guillou S."/>
            <person name="Cros-Aarteil S."/>
            <person name="Calhoun S."/>
            <person name="Haridas S."/>
            <person name="Kuo A."/>
            <person name="Mondo S."/>
            <person name="Pangilinan J."/>
            <person name="Riley R."/>
            <person name="LaButti K."/>
            <person name="Andreopoulos B."/>
            <person name="Lipzen A."/>
            <person name="Chen C."/>
            <person name="Yan M."/>
            <person name="Daum C."/>
            <person name="Ng V."/>
            <person name="Clum A."/>
            <person name="Steindorff A."/>
            <person name="Ohm R.A."/>
            <person name="Martin F."/>
            <person name="Silar P."/>
            <person name="Natvig D.O."/>
            <person name="Lalanne C."/>
            <person name="Gautier V."/>
            <person name="Ament-Velasquez S.L."/>
            <person name="Kruys A."/>
            <person name="Hutchinson M.I."/>
            <person name="Powell A.J."/>
            <person name="Barry K."/>
            <person name="Miller A.N."/>
            <person name="Grigoriev I.V."/>
            <person name="Debuchy R."/>
            <person name="Gladieux P."/>
            <person name="Hiltunen Thoren M."/>
            <person name="Johannesson H."/>
        </authorList>
    </citation>
    <scope>NUCLEOTIDE SEQUENCE [LARGE SCALE GENOMIC DNA]</scope>
    <source>
        <strain evidence="12">CBS 340.73</strain>
    </source>
</reference>
<evidence type="ECO:0000256" key="6">
    <source>
        <dbReference type="ARBA" id="ARBA00060736"/>
    </source>
</evidence>
<protein>
    <recommendedName>
        <fullName evidence="7">Pumilio homology domain family member 3</fullName>
    </recommendedName>
</protein>
<dbReference type="InterPro" id="IPR001313">
    <property type="entry name" value="Pumilio_RNA-bd_rpt"/>
</dbReference>
<dbReference type="PROSITE" id="PS50303">
    <property type="entry name" value="PUM_HD"/>
    <property type="match status" value="1"/>
</dbReference>
<evidence type="ECO:0000259" key="10">
    <source>
        <dbReference type="PROSITE" id="PS50303"/>
    </source>
</evidence>
<dbReference type="Pfam" id="PF00806">
    <property type="entry name" value="PUF"/>
    <property type="match status" value="8"/>
</dbReference>
<dbReference type="CDD" id="cd07920">
    <property type="entry name" value="Pumilio"/>
    <property type="match status" value="1"/>
</dbReference>
<feature type="compositionally biased region" description="Polar residues" evidence="9">
    <location>
        <begin position="129"/>
        <end position="138"/>
    </location>
</feature>
<feature type="region of interest" description="Disordered" evidence="9">
    <location>
        <begin position="840"/>
        <end position="864"/>
    </location>
</feature>
<feature type="region of interest" description="Disordered" evidence="9">
    <location>
        <begin position="312"/>
        <end position="416"/>
    </location>
</feature>
<dbReference type="SUPFAM" id="SSF48371">
    <property type="entry name" value="ARM repeat"/>
    <property type="match status" value="1"/>
</dbReference>
<dbReference type="InterPro" id="IPR033133">
    <property type="entry name" value="PUM-HD"/>
</dbReference>
<accession>A0AAN6N6Z4</accession>
<feature type="compositionally biased region" description="Basic and acidic residues" evidence="9">
    <location>
        <begin position="62"/>
        <end position="73"/>
    </location>
</feature>